<comment type="caution">
    <text evidence="1">The sequence shown here is derived from an EMBL/GenBank/DDBJ whole genome shotgun (WGS) entry which is preliminary data.</text>
</comment>
<dbReference type="Proteomes" id="UP001437574">
    <property type="component" value="Unassembled WGS sequence"/>
</dbReference>
<dbReference type="Pfam" id="PF10934">
    <property type="entry name" value="Sheath_initiator"/>
    <property type="match status" value="1"/>
</dbReference>
<dbReference type="InterPro" id="IPR020288">
    <property type="entry name" value="Sheath_initiator"/>
</dbReference>
<name>A0ABC9VLE9_LACAM</name>
<sequence length="126" mass="13716">MARDIQATPDGDFLVDPATHDLAIIDGADEIAQRVRATLLIRYGEMVNLDPLQGSDYSSFLGKDFHENLASADMTSAIETNVPEVTAVHDISFQRLPNRQLHVTFSVEADIDGNTEEVEGGTDIGD</sequence>
<proteinExistence type="predicted"/>
<accession>A0ABC9VLE9</accession>
<reference evidence="2" key="2">
    <citation type="submission" date="2024-01" db="EMBL/GenBank/DDBJ databases">
        <title>Draft genome sequence of Lactobacillus amylovorus strain TKL145.</title>
        <authorList>
            <person name="Tohno M."/>
            <person name="Tanizawa Y."/>
        </authorList>
    </citation>
    <scope>NUCLEOTIDE SEQUENCE [LARGE SCALE GENOMIC DNA]</scope>
    <source>
        <strain evidence="2">TKL145</strain>
    </source>
</reference>
<evidence type="ECO:0008006" key="3">
    <source>
        <dbReference type="Google" id="ProtNLM"/>
    </source>
</evidence>
<evidence type="ECO:0000313" key="1">
    <source>
        <dbReference type="EMBL" id="GAA0041751.1"/>
    </source>
</evidence>
<evidence type="ECO:0000313" key="2">
    <source>
        <dbReference type="Proteomes" id="UP001437574"/>
    </source>
</evidence>
<gene>
    <name evidence="1" type="ORF">LATKL145_01610</name>
</gene>
<protein>
    <recommendedName>
        <fullName evidence="3">DUF2634 domain-containing protein</fullName>
    </recommendedName>
</protein>
<reference evidence="1 2" key="1">
    <citation type="journal article" date="2024" name="Int. J. Syst. Evol. Microbiol.">
        <title>Proposal of Lactobacillus amylovorus subsp. animalis subsp. nov. and an emended description of Lactobacillus amylovorus.</title>
        <authorList>
            <person name="Yamane K."/>
            <person name="Tanizawa Y."/>
            <person name="Kobayashi H."/>
            <person name="Kamizono T."/>
            <person name="Kojima Y."/>
            <person name="Takagi H."/>
            <person name="Tohno M."/>
        </authorList>
    </citation>
    <scope>NUCLEOTIDE SEQUENCE [LARGE SCALE GENOMIC DNA]</scope>
    <source>
        <strain evidence="1 2">TKL145</strain>
    </source>
</reference>
<dbReference type="RefSeq" id="WP_353302394.1">
    <property type="nucleotide sequence ID" value="NZ_BAAAAK010000001.1"/>
</dbReference>
<dbReference type="Gene3D" id="3.10.450.40">
    <property type="match status" value="1"/>
</dbReference>
<dbReference type="EMBL" id="BAAAAK010000001">
    <property type="protein sequence ID" value="GAA0041751.1"/>
    <property type="molecule type" value="Genomic_DNA"/>
</dbReference>
<organism evidence="1 2">
    <name type="scientific">Lactobacillus amylovorus subsp. animalium</name>
    <dbReference type="NCBI Taxonomy" id="3378536"/>
    <lineage>
        <taxon>Bacteria</taxon>
        <taxon>Bacillati</taxon>
        <taxon>Bacillota</taxon>
        <taxon>Bacilli</taxon>
        <taxon>Lactobacillales</taxon>
        <taxon>Lactobacillaceae</taxon>
        <taxon>Lactobacillus</taxon>
    </lineage>
</organism>
<dbReference type="AlphaFoldDB" id="A0ABC9VLE9"/>